<comment type="caution">
    <text evidence="1">The sequence shown here is derived from an EMBL/GenBank/DDBJ whole genome shotgun (WGS) entry which is preliminary data.</text>
</comment>
<evidence type="ECO:0000313" key="1">
    <source>
        <dbReference type="EMBL" id="KAF6489920.1"/>
    </source>
</evidence>
<reference evidence="1 2" key="1">
    <citation type="journal article" date="2020" name="Nature">
        <title>Six reference-quality genomes reveal evolution of bat adaptations.</title>
        <authorList>
            <person name="Jebb D."/>
            <person name="Huang Z."/>
            <person name="Pippel M."/>
            <person name="Hughes G.M."/>
            <person name="Lavrichenko K."/>
            <person name="Devanna P."/>
            <person name="Winkler S."/>
            <person name="Jermiin L.S."/>
            <person name="Skirmuntt E.C."/>
            <person name="Katzourakis A."/>
            <person name="Burkitt-Gray L."/>
            <person name="Ray D.A."/>
            <person name="Sullivan K.A.M."/>
            <person name="Roscito J.G."/>
            <person name="Kirilenko B.M."/>
            <person name="Davalos L.M."/>
            <person name="Corthals A.P."/>
            <person name="Power M.L."/>
            <person name="Jones G."/>
            <person name="Ransome R.D."/>
            <person name="Dechmann D.K.N."/>
            <person name="Locatelli A.G."/>
            <person name="Puechmaille S.J."/>
            <person name="Fedrigo O."/>
            <person name="Jarvis E.D."/>
            <person name="Hiller M."/>
            <person name="Vernes S.C."/>
            <person name="Myers E.W."/>
            <person name="Teeling E.C."/>
        </authorList>
    </citation>
    <scope>NUCLEOTIDE SEQUENCE [LARGE SCALE GENOMIC DNA]</scope>
    <source>
        <strain evidence="1">MMolMol1</strain>
        <tissue evidence="1">Muscle</tissue>
    </source>
</reference>
<dbReference type="AlphaFoldDB" id="A0A7J8J0B6"/>
<protein>
    <submittedName>
        <fullName evidence="1">Uncharacterized protein</fullName>
    </submittedName>
</protein>
<sequence>MTIIFPKRKTQKRSEKAFSSPCTACYIPKNMACLDCNVSSEKRLRPPAVEKRDGSSHMFMKMNPKEASLGILMSCDRARDDGLSDCCRTSVSATGLHWGGERKNETCQHNKWSCLVQTVMHFAISVGTGDRCDHEEHGGPTGRPARMFKDISGYELYDGAIRSDLWKPAIKTELHFSINRFKQ</sequence>
<organism evidence="1 2">
    <name type="scientific">Molossus molossus</name>
    <name type="common">Pallas' mastiff bat</name>
    <name type="synonym">Vespertilio molossus</name>
    <dbReference type="NCBI Taxonomy" id="27622"/>
    <lineage>
        <taxon>Eukaryota</taxon>
        <taxon>Metazoa</taxon>
        <taxon>Chordata</taxon>
        <taxon>Craniata</taxon>
        <taxon>Vertebrata</taxon>
        <taxon>Euteleostomi</taxon>
        <taxon>Mammalia</taxon>
        <taxon>Eutheria</taxon>
        <taxon>Laurasiatheria</taxon>
        <taxon>Chiroptera</taxon>
        <taxon>Yangochiroptera</taxon>
        <taxon>Molossidae</taxon>
        <taxon>Molossus</taxon>
    </lineage>
</organism>
<gene>
    <name evidence="1" type="ORF">HJG59_010315</name>
</gene>
<dbReference type="InParanoid" id="A0A7J8J0B6"/>
<proteinExistence type="predicted"/>
<name>A0A7J8J0B6_MOLMO</name>
<keyword evidence="2" id="KW-1185">Reference proteome</keyword>
<accession>A0A7J8J0B6</accession>
<evidence type="ECO:0000313" key="2">
    <source>
        <dbReference type="Proteomes" id="UP000550707"/>
    </source>
</evidence>
<dbReference type="EMBL" id="JACASF010000003">
    <property type="protein sequence ID" value="KAF6489920.1"/>
    <property type="molecule type" value="Genomic_DNA"/>
</dbReference>
<dbReference type="Proteomes" id="UP000550707">
    <property type="component" value="Unassembled WGS sequence"/>
</dbReference>